<comment type="caution">
    <text evidence="3">The sequence shown here is derived from an EMBL/GenBank/DDBJ whole genome shotgun (WGS) entry which is preliminary data.</text>
</comment>
<dbReference type="InterPro" id="IPR052419">
    <property type="entry name" value="5_3-deoxyribonucleotidase-like"/>
</dbReference>
<dbReference type="GO" id="GO:0009264">
    <property type="term" value="P:deoxyribonucleotide catabolic process"/>
    <property type="evidence" value="ECO:0007669"/>
    <property type="project" value="InterPro"/>
</dbReference>
<dbReference type="EMBL" id="DSUH01000351">
    <property type="protein sequence ID" value="HGU34161.1"/>
    <property type="molecule type" value="Genomic_DNA"/>
</dbReference>
<dbReference type="InterPro" id="IPR010708">
    <property type="entry name" value="5'(3')-deoxyribonucleotidase"/>
</dbReference>
<sequence length="204" mass="23065">MLQQETAAIDPKAVAFDVDGVLADTMGLFLRIASEEYRIDRVSYEDITCYELRECLPIDPKIIDAIIGRLLDGTYEHPLLPIPGAAQVVGRLAETTGQVVFVTARPYPGPIEDWIQNHLGLLRHRFELVTTGAFEAKAQTLLEKGIRHFVDDRLETCFHLRECGIDPIVFRQPWNRKPHPFREVASWEEIQSLIAWPTCGGNGE</sequence>
<dbReference type="Pfam" id="PF06941">
    <property type="entry name" value="NT5C"/>
    <property type="match status" value="1"/>
</dbReference>
<proteinExistence type="inferred from homology"/>
<evidence type="ECO:0000256" key="1">
    <source>
        <dbReference type="ARBA" id="ARBA00009589"/>
    </source>
</evidence>
<evidence type="ECO:0000256" key="2">
    <source>
        <dbReference type="PIRSR" id="PIRSR610708-1"/>
    </source>
</evidence>
<dbReference type="PANTHER" id="PTHR35134">
    <property type="entry name" value="NUCLEOTIDASE YQFW-RELATED"/>
    <property type="match status" value="1"/>
</dbReference>
<dbReference type="InterPro" id="IPR036412">
    <property type="entry name" value="HAD-like_sf"/>
</dbReference>
<evidence type="ECO:0000313" key="3">
    <source>
        <dbReference type="EMBL" id="HGU34161.1"/>
    </source>
</evidence>
<feature type="active site" description="Proton donor" evidence="2">
    <location>
        <position position="19"/>
    </location>
</feature>
<accession>A0A7C4RU75</accession>
<dbReference type="PANTHER" id="PTHR35134:SF2">
    <property type="entry name" value="NUCLEOTIDASE YQFW-RELATED"/>
    <property type="match status" value="1"/>
</dbReference>
<organism evidence="3">
    <name type="scientific">Desulfatirhabdium butyrativorans</name>
    <dbReference type="NCBI Taxonomy" id="340467"/>
    <lineage>
        <taxon>Bacteria</taxon>
        <taxon>Pseudomonadati</taxon>
        <taxon>Thermodesulfobacteriota</taxon>
        <taxon>Desulfobacteria</taxon>
        <taxon>Desulfobacterales</taxon>
        <taxon>Desulfatirhabdiaceae</taxon>
        <taxon>Desulfatirhabdium</taxon>
    </lineage>
</organism>
<reference evidence="3" key="1">
    <citation type="journal article" date="2020" name="mSystems">
        <title>Genome- and Community-Level Interaction Insights into Carbon Utilization and Element Cycling Functions of Hydrothermarchaeota in Hydrothermal Sediment.</title>
        <authorList>
            <person name="Zhou Z."/>
            <person name="Liu Y."/>
            <person name="Xu W."/>
            <person name="Pan J."/>
            <person name="Luo Z.H."/>
            <person name="Li M."/>
        </authorList>
    </citation>
    <scope>NUCLEOTIDE SEQUENCE [LARGE SCALE GENOMIC DNA]</scope>
    <source>
        <strain evidence="3">SpSt-477</strain>
    </source>
</reference>
<gene>
    <name evidence="3" type="ORF">ENS29_15150</name>
</gene>
<dbReference type="AlphaFoldDB" id="A0A7C4RU75"/>
<dbReference type="SUPFAM" id="SSF56784">
    <property type="entry name" value="HAD-like"/>
    <property type="match status" value="1"/>
</dbReference>
<dbReference type="GO" id="GO:0008253">
    <property type="term" value="F:5'-nucleotidase activity"/>
    <property type="evidence" value="ECO:0007669"/>
    <property type="project" value="InterPro"/>
</dbReference>
<name>A0A7C4RU75_9BACT</name>
<dbReference type="Gene3D" id="3.40.50.1000">
    <property type="entry name" value="HAD superfamily/HAD-like"/>
    <property type="match status" value="1"/>
</dbReference>
<dbReference type="InterPro" id="IPR023214">
    <property type="entry name" value="HAD_sf"/>
</dbReference>
<comment type="similarity">
    <text evidence="1">Belongs to the 5'(3')-deoxyribonucleotidase family.</text>
</comment>
<feature type="active site" description="Nucleophile" evidence="2">
    <location>
        <position position="17"/>
    </location>
</feature>
<protein>
    <submittedName>
        <fullName evidence="3">Haloacid dehalogenase</fullName>
    </submittedName>
</protein>